<keyword evidence="1" id="KW-0472">Membrane</keyword>
<evidence type="ECO:0000256" key="1">
    <source>
        <dbReference type="SAM" id="Phobius"/>
    </source>
</evidence>
<dbReference type="OrthoDB" id="6237221at2759"/>
<keyword evidence="1" id="KW-1133">Transmembrane helix</keyword>
<protein>
    <submittedName>
        <fullName evidence="4">G_PROTEIN_RECEP_F1_2 domain-containing protein</fullName>
    </submittedName>
</protein>
<evidence type="ECO:0000313" key="4">
    <source>
        <dbReference type="WBParaSite" id="SSLN_0001202301-mRNA-1"/>
    </source>
</evidence>
<feature type="transmembrane region" description="Helical" evidence="1">
    <location>
        <begin position="120"/>
        <end position="144"/>
    </location>
</feature>
<dbReference type="AlphaFoldDB" id="A0A183T530"/>
<dbReference type="EMBL" id="UYSU01036638">
    <property type="protein sequence ID" value="VDL97963.1"/>
    <property type="molecule type" value="Genomic_DNA"/>
</dbReference>
<gene>
    <name evidence="2" type="ORF">SSLN_LOCUS11578</name>
</gene>
<name>A0A183T530_SCHSO</name>
<organism evidence="4">
    <name type="scientific">Schistocephalus solidus</name>
    <name type="common">Tapeworm</name>
    <dbReference type="NCBI Taxonomy" id="70667"/>
    <lineage>
        <taxon>Eukaryota</taxon>
        <taxon>Metazoa</taxon>
        <taxon>Spiralia</taxon>
        <taxon>Lophotrochozoa</taxon>
        <taxon>Platyhelminthes</taxon>
        <taxon>Cestoda</taxon>
        <taxon>Eucestoda</taxon>
        <taxon>Diphyllobothriidea</taxon>
        <taxon>Diphyllobothriidae</taxon>
        <taxon>Schistocephalus</taxon>
    </lineage>
</organism>
<feature type="transmembrane region" description="Helical" evidence="1">
    <location>
        <begin position="83"/>
        <end position="108"/>
    </location>
</feature>
<reference evidence="4" key="1">
    <citation type="submission" date="2016-06" db="UniProtKB">
        <authorList>
            <consortium name="WormBaseParasite"/>
        </authorList>
    </citation>
    <scope>IDENTIFICATION</scope>
</reference>
<feature type="transmembrane region" description="Helical" evidence="1">
    <location>
        <begin position="164"/>
        <end position="190"/>
    </location>
</feature>
<accession>A0A183T530</accession>
<evidence type="ECO:0000313" key="3">
    <source>
        <dbReference type="Proteomes" id="UP000275846"/>
    </source>
</evidence>
<keyword evidence="1" id="KW-0812">Transmembrane</keyword>
<reference evidence="2 3" key="2">
    <citation type="submission" date="2018-11" db="EMBL/GenBank/DDBJ databases">
        <authorList>
            <consortium name="Pathogen Informatics"/>
        </authorList>
    </citation>
    <scope>NUCLEOTIDE SEQUENCE [LARGE SCALE GENOMIC DNA]</scope>
    <source>
        <strain evidence="2 3">NST_G2</strain>
    </source>
</reference>
<sequence length="235" mass="27084">MVYASKALRFKQGLGKLVFYFRIQCREERIWIYVCLLAWIGDLLLTYSLFVDKTWSCWEAGNLTQCNLDYGFEWPIESQPAGITTAVVFAICGQALISIGCLILGLSLPSALCTQPASFYVLRATCLTVGVYLMGFSLMIHVIVAERIKMDFYKLITNYSSGLLLFLIGWTLIVVADTVDMVGCVLPYALQNPADRYIWLWLRRHYIYHKHRLLEEKYRIVPRETKINELQQAQK</sequence>
<proteinExistence type="predicted"/>
<evidence type="ECO:0000313" key="2">
    <source>
        <dbReference type="EMBL" id="VDL97963.1"/>
    </source>
</evidence>
<feature type="transmembrane region" description="Helical" evidence="1">
    <location>
        <begin position="30"/>
        <end position="50"/>
    </location>
</feature>
<dbReference type="Proteomes" id="UP000275846">
    <property type="component" value="Unassembled WGS sequence"/>
</dbReference>
<keyword evidence="3" id="KW-1185">Reference proteome</keyword>
<dbReference type="WBParaSite" id="SSLN_0001202301-mRNA-1">
    <property type="protein sequence ID" value="SSLN_0001202301-mRNA-1"/>
    <property type="gene ID" value="SSLN_0001202301"/>
</dbReference>